<dbReference type="EMBL" id="JAEAOA010000308">
    <property type="protein sequence ID" value="KAK3605315.1"/>
    <property type="molecule type" value="Genomic_DNA"/>
</dbReference>
<feature type="domain" description="Sushi" evidence="6">
    <location>
        <begin position="62"/>
        <end position="121"/>
    </location>
</feature>
<evidence type="ECO:0000313" key="8">
    <source>
        <dbReference type="Proteomes" id="UP001195483"/>
    </source>
</evidence>
<keyword evidence="5" id="KW-1133">Transmembrane helix</keyword>
<dbReference type="InterPro" id="IPR050350">
    <property type="entry name" value="Compl-Cell_Adhes-Reg"/>
</dbReference>
<dbReference type="InterPro" id="IPR000436">
    <property type="entry name" value="Sushi_SCR_CCP_dom"/>
</dbReference>
<dbReference type="Pfam" id="PF00084">
    <property type="entry name" value="Sushi"/>
    <property type="match status" value="1"/>
</dbReference>
<proteinExistence type="predicted"/>
<comment type="caution">
    <text evidence="3">Lacks conserved residue(s) required for the propagation of feature annotation.</text>
</comment>
<accession>A0AAE0T7K1</accession>
<reference evidence="7" key="1">
    <citation type="journal article" date="2021" name="Genome Biol. Evol.">
        <title>A High-Quality Reference Genome for a Parasitic Bivalve with Doubly Uniparental Inheritance (Bivalvia: Unionida).</title>
        <authorList>
            <person name="Smith C.H."/>
        </authorList>
    </citation>
    <scope>NUCLEOTIDE SEQUENCE</scope>
    <source>
        <strain evidence="7">CHS0354</strain>
    </source>
</reference>
<protein>
    <recommendedName>
        <fullName evidence="6">Sushi domain-containing protein</fullName>
    </recommendedName>
</protein>
<organism evidence="7 8">
    <name type="scientific">Potamilus streckersoni</name>
    <dbReference type="NCBI Taxonomy" id="2493646"/>
    <lineage>
        <taxon>Eukaryota</taxon>
        <taxon>Metazoa</taxon>
        <taxon>Spiralia</taxon>
        <taxon>Lophotrochozoa</taxon>
        <taxon>Mollusca</taxon>
        <taxon>Bivalvia</taxon>
        <taxon>Autobranchia</taxon>
        <taxon>Heteroconchia</taxon>
        <taxon>Palaeoheterodonta</taxon>
        <taxon>Unionida</taxon>
        <taxon>Unionoidea</taxon>
        <taxon>Unionidae</taxon>
        <taxon>Ambleminae</taxon>
        <taxon>Lampsilini</taxon>
        <taxon>Potamilus</taxon>
    </lineage>
</organism>
<reference evidence="7" key="3">
    <citation type="submission" date="2023-05" db="EMBL/GenBank/DDBJ databases">
        <authorList>
            <person name="Smith C.H."/>
        </authorList>
    </citation>
    <scope>NUCLEOTIDE SEQUENCE</scope>
    <source>
        <strain evidence="7">CHS0354</strain>
        <tissue evidence="7">Mantle</tissue>
    </source>
</reference>
<keyword evidence="5" id="KW-0812">Transmembrane</keyword>
<evidence type="ECO:0000313" key="7">
    <source>
        <dbReference type="EMBL" id="KAK3605315.1"/>
    </source>
</evidence>
<evidence type="ECO:0000256" key="2">
    <source>
        <dbReference type="ARBA" id="ARBA00023157"/>
    </source>
</evidence>
<feature type="region of interest" description="Disordered" evidence="4">
    <location>
        <begin position="268"/>
        <end position="289"/>
    </location>
</feature>
<evidence type="ECO:0000256" key="5">
    <source>
        <dbReference type="SAM" id="Phobius"/>
    </source>
</evidence>
<evidence type="ECO:0000256" key="1">
    <source>
        <dbReference type="ARBA" id="ARBA00022659"/>
    </source>
</evidence>
<comment type="caution">
    <text evidence="7">The sequence shown here is derived from an EMBL/GenBank/DDBJ whole genome shotgun (WGS) entry which is preliminary data.</text>
</comment>
<name>A0AAE0T7K1_9BIVA</name>
<evidence type="ECO:0000256" key="4">
    <source>
        <dbReference type="SAM" id="MobiDB-lite"/>
    </source>
</evidence>
<reference evidence="7" key="2">
    <citation type="journal article" date="2021" name="Genome Biol. Evol.">
        <title>Developing a high-quality reference genome for a parasitic bivalve with doubly uniparental inheritance (Bivalvia: Unionida).</title>
        <authorList>
            <person name="Smith C.H."/>
        </authorList>
    </citation>
    <scope>NUCLEOTIDE SEQUENCE</scope>
    <source>
        <strain evidence="7">CHS0354</strain>
        <tissue evidence="7">Mantle</tissue>
    </source>
</reference>
<dbReference type="PROSITE" id="PS50923">
    <property type="entry name" value="SUSHI"/>
    <property type="match status" value="1"/>
</dbReference>
<keyword evidence="8" id="KW-1185">Reference proteome</keyword>
<gene>
    <name evidence="7" type="ORF">CHS0354_003962</name>
</gene>
<dbReference type="AlphaFoldDB" id="A0AAE0T7K1"/>
<keyword evidence="2" id="KW-1015">Disulfide bond</keyword>
<feature type="transmembrane region" description="Helical" evidence="5">
    <location>
        <begin position="199"/>
        <end position="220"/>
    </location>
</feature>
<sequence>MFHLVPHCPKTLNRIVVSTDCQRMNGSECKFACKQGYKTRPGVEKVICNGAMYTPDDPCEAITCPRQFNQGRVVSNCAGMIGQRCDYECTGYGYKKNKNISFIQCTESGTWSRRTDSLCQQITCPKEIPNGVLVKGSNGLACSSAIGSRCDFECNSGFLKDPSVQSLYCLVDGWAQDIQTLCIVPLAVSSEHHGQAHPAIIAIGVGAGVSIVIVIIFIFLRRKSISSKFALKRMEEEVMSGPEMQMSTRFSFDEDRVDDYVQYDNYPVNINDPNKRKEPNQLSLTPKKTCTGTSTKYDSAIAIPRPHAKENTWNRMP</sequence>
<keyword evidence="5" id="KW-0472">Membrane</keyword>
<feature type="compositionally biased region" description="Polar residues" evidence="4">
    <location>
        <begin position="280"/>
        <end position="289"/>
    </location>
</feature>
<dbReference type="SMART" id="SM00032">
    <property type="entry name" value="CCP"/>
    <property type="match status" value="3"/>
</dbReference>
<keyword evidence="1 3" id="KW-0768">Sushi</keyword>
<evidence type="ECO:0000256" key="3">
    <source>
        <dbReference type="PROSITE-ProRule" id="PRU00302"/>
    </source>
</evidence>
<dbReference type="PANTHER" id="PTHR19325:SF560">
    <property type="entry name" value="SUSHI, VON WILLEBRAND FACTOR TYPE A, EGF AND PENTRAXIN DOMAIN-CONTAINING PROTEIN 1"/>
    <property type="match status" value="1"/>
</dbReference>
<evidence type="ECO:0000259" key="6">
    <source>
        <dbReference type="PROSITE" id="PS50923"/>
    </source>
</evidence>
<dbReference type="PANTHER" id="PTHR19325">
    <property type="entry name" value="COMPLEMENT COMPONENT-RELATED SUSHI DOMAIN-CONTAINING"/>
    <property type="match status" value="1"/>
</dbReference>
<dbReference type="Proteomes" id="UP001195483">
    <property type="component" value="Unassembled WGS sequence"/>
</dbReference>